<proteinExistence type="predicted"/>
<comment type="caution">
    <text evidence="1">The sequence shown here is derived from an EMBL/GenBank/DDBJ whole genome shotgun (WGS) entry which is preliminary data.</text>
</comment>
<evidence type="ECO:0000313" key="2">
    <source>
        <dbReference type="Proteomes" id="UP000607653"/>
    </source>
</evidence>
<keyword evidence="2" id="KW-1185">Reference proteome</keyword>
<protein>
    <submittedName>
        <fullName evidence="1">Uncharacterized protein</fullName>
    </submittedName>
</protein>
<sequence length="55" mass="6244">MPRHFLGFDGKMEEPPFNDDLFLHESVSSLPFSLHKHLAPKPYLTSFSASKDPLS</sequence>
<organism evidence="1 2">
    <name type="scientific">Nelumbo nucifera</name>
    <name type="common">Sacred lotus</name>
    <dbReference type="NCBI Taxonomy" id="4432"/>
    <lineage>
        <taxon>Eukaryota</taxon>
        <taxon>Viridiplantae</taxon>
        <taxon>Streptophyta</taxon>
        <taxon>Embryophyta</taxon>
        <taxon>Tracheophyta</taxon>
        <taxon>Spermatophyta</taxon>
        <taxon>Magnoliopsida</taxon>
        <taxon>Proteales</taxon>
        <taxon>Nelumbonaceae</taxon>
        <taxon>Nelumbo</taxon>
    </lineage>
</organism>
<evidence type="ECO:0000313" key="1">
    <source>
        <dbReference type="EMBL" id="DAD39155.1"/>
    </source>
</evidence>
<dbReference type="Proteomes" id="UP000607653">
    <property type="component" value="Unassembled WGS sequence"/>
</dbReference>
<name>A0A822Z6S7_NELNU</name>
<reference evidence="1 2" key="1">
    <citation type="journal article" date="2020" name="Mol. Biol. Evol.">
        <title>Distinct Expression and Methylation Patterns for Genes with Different Fates following a Single Whole-Genome Duplication in Flowering Plants.</title>
        <authorList>
            <person name="Shi T."/>
            <person name="Rahmani R.S."/>
            <person name="Gugger P.F."/>
            <person name="Wang M."/>
            <person name="Li H."/>
            <person name="Zhang Y."/>
            <person name="Li Z."/>
            <person name="Wang Q."/>
            <person name="Van de Peer Y."/>
            <person name="Marchal K."/>
            <person name="Chen J."/>
        </authorList>
    </citation>
    <scope>NUCLEOTIDE SEQUENCE [LARGE SCALE GENOMIC DNA]</scope>
    <source>
        <tissue evidence="1">Leaf</tissue>
    </source>
</reference>
<dbReference type="EMBL" id="DUZY01000005">
    <property type="protein sequence ID" value="DAD39155.1"/>
    <property type="molecule type" value="Genomic_DNA"/>
</dbReference>
<gene>
    <name evidence="1" type="ORF">HUJ06_013478</name>
</gene>
<accession>A0A822Z6S7</accession>
<dbReference type="AlphaFoldDB" id="A0A822Z6S7"/>